<dbReference type="AlphaFoldDB" id="A0A1T4RKL3"/>
<dbReference type="InterPro" id="IPR036514">
    <property type="entry name" value="SGNH_hydro_sf"/>
</dbReference>
<evidence type="ECO:0000313" key="3">
    <source>
        <dbReference type="Proteomes" id="UP000190888"/>
    </source>
</evidence>
<dbReference type="Proteomes" id="UP000190888">
    <property type="component" value="Unassembled WGS sequence"/>
</dbReference>
<organism evidence="2 3">
    <name type="scientific">Sediminibacterium ginsengisoli</name>
    <dbReference type="NCBI Taxonomy" id="413434"/>
    <lineage>
        <taxon>Bacteria</taxon>
        <taxon>Pseudomonadati</taxon>
        <taxon>Bacteroidota</taxon>
        <taxon>Chitinophagia</taxon>
        <taxon>Chitinophagales</taxon>
        <taxon>Chitinophagaceae</taxon>
        <taxon>Sediminibacterium</taxon>
    </lineage>
</organism>
<name>A0A1T4RKL3_9BACT</name>
<feature type="domain" description="SGNH hydrolase-type esterase" evidence="1">
    <location>
        <begin position="6"/>
        <end position="175"/>
    </location>
</feature>
<dbReference type="InterPro" id="IPR013830">
    <property type="entry name" value="SGNH_hydro"/>
</dbReference>
<dbReference type="GO" id="GO:0016788">
    <property type="term" value="F:hydrolase activity, acting on ester bonds"/>
    <property type="evidence" value="ECO:0007669"/>
    <property type="project" value="UniProtKB-ARBA"/>
</dbReference>
<dbReference type="RefSeq" id="WP_078832644.1">
    <property type="nucleotide sequence ID" value="NZ_FUWH01000013.1"/>
</dbReference>
<dbReference type="Pfam" id="PF13472">
    <property type="entry name" value="Lipase_GDSL_2"/>
    <property type="match status" value="1"/>
</dbReference>
<dbReference type="STRING" id="413434.SAMN04488132_11325"/>
<reference evidence="2 3" key="1">
    <citation type="submission" date="2017-02" db="EMBL/GenBank/DDBJ databases">
        <authorList>
            <person name="Peterson S.W."/>
        </authorList>
    </citation>
    <scope>NUCLEOTIDE SEQUENCE [LARGE SCALE GENOMIC DNA]</scope>
    <source>
        <strain evidence="2 3">DSM 22335</strain>
    </source>
</reference>
<dbReference type="InterPro" id="IPR051532">
    <property type="entry name" value="Ester_Hydrolysis_Enzymes"/>
</dbReference>
<gene>
    <name evidence="2" type="ORF">SAMN04488132_11325</name>
</gene>
<dbReference type="SUPFAM" id="SSF52266">
    <property type="entry name" value="SGNH hydrolase"/>
    <property type="match status" value="1"/>
</dbReference>
<dbReference type="PANTHER" id="PTHR30383">
    <property type="entry name" value="THIOESTERASE 1/PROTEASE 1/LYSOPHOSPHOLIPASE L1"/>
    <property type="match status" value="1"/>
</dbReference>
<accession>A0A1T4RKL3</accession>
<dbReference type="EMBL" id="FUWH01000013">
    <property type="protein sequence ID" value="SKA16515.1"/>
    <property type="molecule type" value="Genomic_DNA"/>
</dbReference>
<keyword evidence="3" id="KW-1185">Reference proteome</keyword>
<dbReference type="OrthoDB" id="9777593at2"/>
<sequence>MRILFTGDSITRGSTGTGFVQGIAQALPGCSVQNLGCNGDTMQMICNKLIAALKLDNRYDAVVLQGGYNDILLPCFRSRKGLFGMAFRSQQKKGIIAAEDVHTFKVRLIQAMNKIRLLFPGRLIITTIGCINESLSSQLQKTRNSYNDVLREIASVYNAELADTAVPFDHYLSSHKQNDYCVESFFAVTISDPLLSCLPGGVAILSRYRKLHLTTDGVHLNKKGAAIFKSCISARLMETGA</sequence>
<proteinExistence type="predicted"/>
<evidence type="ECO:0000259" key="1">
    <source>
        <dbReference type="Pfam" id="PF13472"/>
    </source>
</evidence>
<evidence type="ECO:0000313" key="2">
    <source>
        <dbReference type="EMBL" id="SKA16515.1"/>
    </source>
</evidence>
<protein>
    <submittedName>
        <fullName evidence="2">Lysophospholipase L1</fullName>
    </submittedName>
</protein>
<dbReference type="Gene3D" id="3.40.50.1110">
    <property type="entry name" value="SGNH hydrolase"/>
    <property type="match status" value="1"/>
</dbReference>
<dbReference type="CDD" id="cd00229">
    <property type="entry name" value="SGNH_hydrolase"/>
    <property type="match status" value="1"/>
</dbReference>